<dbReference type="InterPro" id="IPR011011">
    <property type="entry name" value="Znf_FYVE_PHD"/>
</dbReference>
<dbReference type="InterPro" id="IPR043449">
    <property type="entry name" value="PHF20-like"/>
</dbReference>
<reference evidence="10" key="2">
    <citation type="submission" date="2025-09" db="UniProtKB">
        <authorList>
            <consortium name="Ensembl"/>
        </authorList>
    </citation>
    <scope>IDENTIFICATION</scope>
</reference>
<dbReference type="SUPFAM" id="SSF63748">
    <property type="entry name" value="Tudor/PWWP/MBT"/>
    <property type="match status" value="2"/>
</dbReference>
<keyword evidence="2" id="KW-0479">Metal-binding</keyword>
<feature type="compositionally biased region" description="Basic and acidic residues" evidence="8">
    <location>
        <begin position="188"/>
        <end position="202"/>
    </location>
</feature>
<feature type="compositionally biased region" description="Basic residues" evidence="8">
    <location>
        <begin position="163"/>
        <end position="172"/>
    </location>
</feature>
<dbReference type="PANTHER" id="PTHR15856">
    <property type="entry name" value="PHD FINGER PROTEIN 20-RELATED"/>
    <property type="match status" value="1"/>
</dbReference>
<evidence type="ECO:0000259" key="9">
    <source>
        <dbReference type="PROSITE" id="PS50157"/>
    </source>
</evidence>
<dbReference type="Ensembl" id="ENSPKIT00000037985.1">
    <property type="protein sequence ID" value="ENSPKIP00000013561.1"/>
    <property type="gene ID" value="ENSPKIG00000000955.1"/>
</dbReference>
<gene>
    <name evidence="10" type="primary">PHF20</name>
</gene>
<dbReference type="SMART" id="SM00333">
    <property type="entry name" value="TUDOR"/>
    <property type="match status" value="2"/>
</dbReference>
<sequence>MTRTPPNRRGIKFEVGAPLEARDSLKNWYVASIEKIDYDEERVLIHYRQWSHRYDEWFDWSSSYLRPMERIQLRKEGLRESSGGSLGAGNMRKGTRNEAINDGSTKWQRHAHTRFHMNDKVLASWSDCRFYPARVLAVNKDASYTVKFFDGVVQTVKDIHVKSFHRNRKGGKSKSEEKNKAKAQFRKQQNEKNGRSRGERGSAENGNVKSRRVQESSLDRAASGEGEGGAGKKRGMEEEQVPAKMEDLGVETGRQTSGALGGKSDRGAVPAREGGRRVLRELPGRPGPGEANGVGVQEQGEPGGQSADSSPLQELMEVKAEVEISEHLKAGLEEAPYQNGGRQTRPAEGAAETPREVLELRKRKICLGQSPPSKRSKPDVSTEKPGSVESKPAELDPPTATVAVAKADRETLDIEGQTETPKPPTELGPDPAVQAPLVRKTQQPNPNKYSREPLYRVVKNQPPPVLSINLDHNPFKCRAPGCHKSFRKAKLLHYHVKYYHEGDEAAEADLSPPRSVQTRASERQEAALDTPRTRRTTSTHLSSTHRTLYPSRMGKLNERKRTLAPPGGGAGNRQRPSLQEKSRENHMEKLRCKVLERDPNTADAVARERAKEAKIKDFLRIRLKKKKKKKRKKSKSDEDSGSDWSTDSPVWSTEELQELDAVPGVTAPGLGSDVVRCICKVQEENDFMIQCEECLSWQHGACMGLMEDNVPERYTCYICRYLPGQRQSLHYRHDSDWLNRGHMYGLPFLEENYSDQSASKITAAHQLLGDVHHVIEVLNGLQLKISVLQSQSHPELQLWCQPWKRAEKPKKTASTEKGLAPPAALGDNAQDGDGMYHSTLVGGEKMGHTAAQDSYISSEHCYQKPHTYYPATEQRLVVETRDSELEDSLRSTEDLLTLEHRYGVPLDPDRGKIQPSLQLEWPTNAKKADGCRKQSGDRGGQVKSEPAEPEAEGSLQQQWQINLLDHIEAVQEEVTHRMDFIERELDVLESWLDHTGELEPPEPLARLPQLKLRIKQLLTDLGKVQQIALCCST</sequence>
<keyword evidence="5" id="KW-0862">Zinc</keyword>
<feature type="region of interest" description="Disordered" evidence="8">
    <location>
        <begin position="163"/>
        <end position="449"/>
    </location>
</feature>
<dbReference type="Pfam" id="PF18115">
    <property type="entry name" value="Tudor_3"/>
    <property type="match status" value="1"/>
</dbReference>
<dbReference type="GeneTree" id="ENSGT00940000156477"/>
<comment type="subcellular location">
    <subcellularLocation>
        <location evidence="1">Nucleus</location>
    </subcellularLocation>
</comment>
<dbReference type="STRING" id="1676925.ENSPKIP00000013561"/>
<feature type="region of interest" description="Disordered" evidence="8">
    <location>
        <begin position="626"/>
        <end position="649"/>
    </location>
</feature>
<dbReference type="Gene3D" id="3.30.40.10">
    <property type="entry name" value="Zinc/RING finger domain, C3HC4 (zinc finger)"/>
    <property type="match status" value="1"/>
</dbReference>
<dbReference type="GO" id="GO:0071339">
    <property type="term" value="C:MLL1 complex"/>
    <property type="evidence" value="ECO:0007669"/>
    <property type="project" value="TreeGrafter"/>
</dbReference>
<feature type="compositionally biased region" description="Basic and acidic residues" evidence="8">
    <location>
        <begin position="578"/>
        <end position="589"/>
    </location>
</feature>
<proteinExistence type="predicted"/>
<keyword evidence="11" id="KW-1185">Reference proteome</keyword>
<dbReference type="Proteomes" id="UP000261540">
    <property type="component" value="Unplaced"/>
</dbReference>
<organism evidence="10 11">
    <name type="scientific">Paramormyrops kingsleyae</name>
    <dbReference type="NCBI Taxonomy" id="1676925"/>
    <lineage>
        <taxon>Eukaryota</taxon>
        <taxon>Metazoa</taxon>
        <taxon>Chordata</taxon>
        <taxon>Craniata</taxon>
        <taxon>Vertebrata</taxon>
        <taxon>Euteleostomi</taxon>
        <taxon>Actinopterygii</taxon>
        <taxon>Neopterygii</taxon>
        <taxon>Teleostei</taxon>
        <taxon>Osteoglossocephala</taxon>
        <taxon>Osteoglossomorpha</taxon>
        <taxon>Osteoglossiformes</taxon>
        <taxon>Mormyridae</taxon>
        <taxon>Paramormyrops</taxon>
    </lineage>
</organism>
<dbReference type="SMART" id="SM00249">
    <property type="entry name" value="PHD"/>
    <property type="match status" value="1"/>
</dbReference>
<keyword evidence="3" id="KW-0677">Repeat</keyword>
<keyword evidence="6" id="KW-0539">Nucleus</keyword>
<reference evidence="10" key="1">
    <citation type="submission" date="2025-08" db="UniProtKB">
        <authorList>
            <consortium name="Ensembl"/>
        </authorList>
    </citation>
    <scope>IDENTIFICATION</scope>
</reference>
<evidence type="ECO:0000256" key="7">
    <source>
        <dbReference type="PROSITE-ProRule" id="PRU00042"/>
    </source>
</evidence>
<dbReference type="InterPro" id="IPR041297">
    <property type="entry name" value="Crb2_Tudor"/>
</dbReference>
<accession>A0A3B3R7B8</accession>
<feature type="compositionally biased region" description="Low complexity" evidence="8">
    <location>
        <begin position="536"/>
        <end position="548"/>
    </location>
</feature>
<evidence type="ECO:0000256" key="6">
    <source>
        <dbReference type="ARBA" id="ARBA00023242"/>
    </source>
</evidence>
<evidence type="ECO:0000256" key="8">
    <source>
        <dbReference type="SAM" id="MobiDB-lite"/>
    </source>
</evidence>
<dbReference type="PROSITE" id="PS50157">
    <property type="entry name" value="ZINC_FINGER_C2H2_2"/>
    <property type="match status" value="1"/>
</dbReference>
<dbReference type="InterPro" id="IPR001965">
    <property type="entry name" value="Znf_PHD"/>
</dbReference>
<evidence type="ECO:0000256" key="1">
    <source>
        <dbReference type="ARBA" id="ARBA00004123"/>
    </source>
</evidence>
<dbReference type="PROSITE" id="PS00028">
    <property type="entry name" value="ZINC_FINGER_C2H2_1"/>
    <property type="match status" value="1"/>
</dbReference>
<dbReference type="AlphaFoldDB" id="A0A3B3R7B8"/>
<evidence type="ECO:0000313" key="11">
    <source>
        <dbReference type="Proteomes" id="UP000261540"/>
    </source>
</evidence>
<name>A0A3B3R7B8_9TELE</name>
<dbReference type="InterPro" id="IPR004092">
    <property type="entry name" value="Mbt"/>
</dbReference>
<keyword evidence="4 7" id="KW-0863">Zinc-finger</keyword>
<dbReference type="Gene3D" id="3.30.160.60">
    <property type="entry name" value="Classic Zinc Finger"/>
    <property type="match status" value="1"/>
</dbReference>
<evidence type="ECO:0000256" key="3">
    <source>
        <dbReference type="ARBA" id="ARBA00022737"/>
    </source>
</evidence>
<evidence type="ECO:0000256" key="2">
    <source>
        <dbReference type="ARBA" id="ARBA00022723"/>
    </source>
</evidence>
<dbReference type="InterPro" id="IPR019786">
    <property type="entry name" value="Zinc_finger_PHD-type_CS"/>
</dbReference>
<feature type="region of interest" description="Disordered" evidence="8">
    <location>
        <begin position="810"/>
        <end position="830"/>
    </location>
</feature>
<feature type="compositionally biased region" description="Basic and acidic residues" evidence="8">
    <location>
        <begin position="316"/>
        <end position="332"/>
    </location>
</feature>
<dbReference type="Gene3D" id="2.30.30.140">
    <property type="match status" value="2"/>
</dbReference>
<dbReference type="GO" id="GO:0044545">
    <property type="term" value="C:NSL complex"/>
    <property type="evidence" value="ECO:0007669"/>
    <property type="project" value="TreeGrafter"/>
</dbReference>
<evidence type="ECO:0000256" key="4">
    <source>
        <dbReference type="ARBA" id="ARBA00022771"/>
    </source>
</evidence>
<dbReference type="Pfam" id="PF20826">
    <property type="entry name" value="PHD_5"/>
    <property type="match status" value="1"/>
</dbReference>
<dbReference type="SUPFAM" id="SSF57903">
    <property type="entry name" value="FYVE/PHD zinc finger"/>
    <property type="match status" value="1"/>
</dbReference>
<dbReference type="CDD" id="cd20453">
    <property type="entry name" value="Tudor_PHF20"/>
    <property type="match status" value="1"/>
</dbReference>
<dbReference type="Pfam" id="PF02820">
    <property type="entry name" value="MBT"/>
    <property type="match status" value="1"/>
</dbReference>
<evidence type="ECO:0000256" key="5">
    <source>
        <dbReference type="ARBA" id="ARBA00022833"/>
    </source>
</evidence>
<dbReference type="InterPro" id="IPR002999">
    <property type="entry name" value="Tudor"/>
</dbReference>
<dbReference type="CDD" id="cd20104">
    <property type="entry name" value="MBT_PHF20L1-like"/>
    <property type="match status" value="1"/>
</dbReference>
<feature type="region of interest" description="Disordered" evidence="8">
    <location>
        <begin position="505"/>
        <end position="589"/>
    </location>
</feature>
<protein>
    <submittedName>
        <fullName evidence="10">PHD finger protein 20</fullName>
    </submittedName>
</protein>
<feature type="domain" description="C2H2-type" evidence="9">
    <location>
        <begin position="475"/>
        <end position="505"/>
    </location>
</feature>
<dbReference type="GO" id="GO:0006357">
    <property type="term" value="P:regulation of transcription by RNA polymerase II"/>
    <property type="evidence" value="ECO:0007669"/>
    <property type="project" value="TreeGrafter"/>
</dbReference>
<evidence type="ECO:0000313" key="10">
    <source>
        <dbReference type="Ensembl" id="ENSPKIP00000013561.1"/>
    </source>
</evidence>
<dbReference type="GO" id="GO:0008270">
    <property type="term" value="F:zinc ion binding"/>
    <property type="evidence" value="ECO:0007669"/>
    <property type="project" value="UniProtKB-KW"/>
</dbReference>
<dbReference type="FunFam" id="2.30.30.140:FF:000049">
    <property type="entry name" value="PHD finger protein 20 (Predicted)"/>
    <property type="match status" value="1"/>
</dbReference>
<dbReference type="PANTHER" id="PTHR15856:SF27">
    <property type="entry name" value="PHD FINGER PROTEIN 20"/>
    <property type="match status" value="1"/>
</dbReference>
<feature type="region of interest" description="Disordered" evidence="8">
    <location>
        <begin position="921"/>
        <end position="953"/>
    </location>
</feature>
<dbReference type="InterPro" id="IPR013087">
    <property type="entry name" value="Znf_C2H2_type"/>
</dbReference>
<feature type="compositionally biased region" description="Basic and acidic residues" evidence="8">
    <location>
        <begin position="273"/>
        <end position="283"/>
    </location>
</feature>
<dbReference type="PROSITE" id="PS01359">
    <property type="entry name" value="ZF_PHD_1"/>
    <property type="match status" value="1"/>
</dbReference>
<feature type="compositionally biased region" description="Basic and acidic residues" evidence="8">
    <location>
        <begin position="926"/>
        <end position="936"/>
    </location>
</feature>
<dbReference type="InterPro" id="IPR013083">
    <property type="entry name" value="Znf_RING/FYVE/PHD"/>
</dbReference>
<dbReference type="OrthoDB" id="161570at2759"/>